<dbReference type="HOGENOM" id="CLU_736635_0_0_1"/>
<dbReference type="EMBL" id="CT868018">
    <property type="protein sequence ID" value="CAK62072.1"/>
    <property type="molecule type" value="Genomic_DNA"/>
</dbReference>
<dbReference type="InParanoid" id="A0BU55"/>
<feature type="compositionally biased region" description="Basic and acidic residues" evidence="1">
    <location>
        <begin position="87"/>
        <end position="98"/>
    </location>
</feature>
<feature type="compositionally biased region" description="Polar residues" evidence="1">
    <location>
        <begin position="260"/>
        <end position="278"/>
    </location>
</feature>
<name>A0BU55_PARTE</name>
<feature type="compositionally biased region" description="Polar residues" evidence="1">
    <location>
        <begin position="291"/>
        <end position="318"/>
    </location>
</feature>
<dbReference type="RefSeq" id="XP_001429470.1">
    <property type="nucleotide sequence ID" value="XM_001429433.1"/>
</dbReference>
<feature type="compositionally biased region" description="Basic and acidic residues" evidence="1">
    <location>
        <begin position="188"/>
        <end position="197"/>
    </location>
</feature>
<gene>
    <name evidence="2" type="ORF">GSPATT00032304001</name>
</gene>
<feature type="compositionally biased region" description="Polar residues" evidence="1">
    <location>
        <begin position="132"/>
        <end position="187"/>
    </location>
</feature>
<dbReference type="OMA" id="KNCQFTR"/>
<feature type="region of interest" description="Disordered" evidence="1">
    <location>
        <begin position="87"/>
        <end position="116"/>
    </location>
</feature>
<evidence type="ECO:0000313" key="3">
    <source>
        <dbReference type="Proteomes" id="UP000000600"/>
    </source>
</evidence>
<feature type="compositionally biased region" description="Low complexity" evidence="1">
    <location>
        <begin position="241"/>
        <end position="259"/>
    </location>
</feature>
<evidence type="ECO:0000313" key="2">
    <source>
        <dbReference type="EMBL" id="CAK62072.1"/>
    </source>
</evidence>
<reference evidence="2 3" key="1">
    <citation type="journal article" date="2006" name="Nature">
        <title>Global trends of whole-genome duplications revealed by the ciliate Paramecium tetraurelia.</title>
        <authorList>
            <consortium name="Genoscope"/>
            <person name="Aury J.-M."/>
            <person name="Jaillon O."/>
            <person name="Duret L."/>
            <person name="Noel B."/>
            <person name="Jubin C."/>
            <person name="Porcel B.M."/>
            <person name="Segurens B."/>
            <person name="Daubin V."/>
            <person name="Anthouard V."/>
            <person name="Aiach N."/>
            <person name="Arnaiz O."/>
            <person name="Billaut A."/>
            <person name="Beisson J."/>
            <person name="Blanc I."/>
            <person name="Bouhouche K."/>
            <person name="Camara F."/>
            <person name="Duharcourt S."/>
            <person name="Guigo R."/>
            <person name="Gogendeau D."/>
            <person name="Katinka M."/>
            <person name="Keller A.-M."/>
            <person name="Kissmehl R."/>
            <person name="Klotz C."/>
            <person name="Koll F."/>
            <person name="Le Moue A."/>
            <person name="Lepere C."/>
            <person name="Malinsky S."/>
            <person name="Nowacki M."/>
            <person name="Nowak J.K."/>
            <person name="Plattner H."/>
            <person name="Poulain J."/>
            <person name="Ruiz F."/>
            <person name="Serrano V."/>
            <person name="Zagulski M."/>
            <person name="Dessen P."/>
            <person name="Betermier M."/>
            <person name="Weissenbach J."/>
            <person name="Scarpelli C."/>
            <person name="Schachter V."/>
            <person name="Sperling L."/>
            <person name="Meyer E."/>
            <person name="Cohen J."/>
            <person name="Wincker P."/>
        </authorList>
    </citation>
    <scope>NUCLEOTIDE SEQUENCE [LARGE SCALE GENOMIC DNA]</scope>
    <source>
        <strain evidence="2 3">Stock d4-2</strain>
    </source>
</reference>
<organism evidence="2 3">
    <name type="scientific">Paramecium tetraurelia</name>
    <dbReference type="NCBI Taxonomy" id="5888"/>
    <lineage>
        <taxon>Eukaryota</taxon>
        <taxon>Sar</taxon>
        <taxon>Alveolata</taxon>
        <taxon>Ciliophora</taxon>
        <taxon>Intramacronucleata</taxon>
        <taxon>Oligohymenophorea</taxon>
        <taxon>Peniculida</taxon>
        <taxon>Parameciidae</taxon>
        <taxon>Paramecium</taxon>
    </lineage>
</organism>
<sequence length="376" mass="42923">MQQVCNNFLADPTDTSFGFQIKCKNCQFTRKQHIQNTNAKPIPQTTSDNTTSANTKQLVNVVENAFQNPKNQVGMYGSLHQKKDIATTKTNEQGDFKKTTSLNQQQSQKDESDPQLNNSIKMERQNLQIYNSDKASTNSNPQDQEKINNANESNKDQNSNVQALNPSVQEDSNSSQKQEQIQNQNETKPSEPQEQKPNKLQSNPFIQQNQNSPQKLESKSNISQPFQIKPQVQLIKDQKEQQQTINQSQNQSQGQDEQITNPQPQNEQIVKPQTQNEQPVKPKTENEQPIKPQTQNEQKPQGNLQIPQANQNTNQPQSVKERAKGMQVFGFGAPPPMKIAQKSDQEKPFEQYIIDRPILQNKKHIRTQQDFQAIQK</sequence>
<feature type="compositionally biased region" description="Polar residues" evidence="1">
    <location>
        <begin position="198"/>
        <end position="221"/>
    </location>
</feature>
<dbReference type="AlphaFoldDB" id="A0BU55"/>
<dbReference type="OrthoDB" id="307445at2759"/>
<dbReference type="KEGG" id="ptm:GSPATT00032304001"/>
<dbReference type="GeneID" id="5015255"/>
<evidence type="ECO:0000256" key="1">
    <source>
        <dbReference type="SAM" id="MobiDB-lite"/>
    </source>
</evidence>
<protein>
    <submittedName>
        <fullName evidence="2">Uncharacterized protein</fullName>
    </submittedName>
</protein>
<keyword evidence="3" id="KW-1185">Reference proteome</keyword>
<proteinExistence type="predicted"/>
<dbReference type="Proteomes" id="UP000000600">
    <property type="component" value="Unassembled WGS sequence"/>
</dbReference>
<accession>A0BU55</accession>
<feature type="region of interest" description="Disordered" evidence="1">
    <location>
        <begin position="236"/>
        <end position="321"/>
    </location>
</feature>
<feature type="region of interest" description="Disordered" evidence="1">
    <location>
        <begin position="132"/>
        <end position="221"/>
    </location>
</feature>